<comment type="similarity">
    <text evidence="1">Belongs to the FAD-dependent oxidoreductase family.</text>
</comment>
<keyword evidence="4" id="KW-0560">Oxidoreductase</keyword>
<dbReference type="GO" id="GO:0050660">
    <property type="term" value="F:flavin adenine dinucleotide binding"/>
    <property type="evidence" value="ECO:0007669"/>
    <property type="project" value="TreeGrafter"/>
</dbReference>
<evidence type="ECO:0000313" key="7">
    <source>
        <dbReference type="EMBL" id="KAB8216351.1"/>
    </source>
</evidence>
<organism evidence="7 8">
    <name type="scientific">Aspergillus novoparasiticus</name>
    <dbReference type="NCBI Taxonomy" id="986946"/>
    <lineage>
        <taxon>Eukaryota</taxon>
        <taxon>Fungi</taxon>
        <taxon>Dikarya</taxon>
        <taxon>Ascomycota</taxon>
        <taxon>Pezizomycotina</taxon>
        <taxon>Eurotiomycetes</taxon>
        <taxon>Eurotiomycetidae</taxon>
        <taxon>Eurotiales</taxon>
        <taxon>Aspergillaceae</taxon>
        <taxon>Aspergillus</taxon>
        <taxon>Aspergillus subgen. Circumdati</taxon>
    </lineage>
</organism>
<accession>A0A5N6EFG0</accession>
<dbReference type="InterPro" id="IPR023753">
    <property type="entry name" value="FAD/NAD-binding_dom"/>
</dbReference>
<evidence type="ECO:0000256" key="2">
    <source>
        <dbReference type="ARBA" id="ARBA00022630"/>
    </source>
</evidence>
<feature type="transmembrane region" description="Helical" evidence="5">
    <location>
        <begin position="341"/>
        <end position="362"/>
    </location>
</feature>
<dbReference type="GO" id="GO:0004174">
    <property type="term" value="F:electron-transferring-flavoprotein dehydrogenase activity"/>
    <property type="evidence" value="ECO:0007669"/>
    <property type="project" value="TreeGrafter"/>
</dbReference>
<dbReference type="PRINTS" id="PR00411">
    <property type="entry name" value="PNDRDTASEI"/>
</dbReference>
<dbReference type="SUPFAM" id="SSF51905">
    <property type="entry name" value="FAD/NAD(P)-binding domain"/>
    <property type="match status" value="1"/>
</dbReference>
<evidence type="ECO:0000256" key="4">
    <source>
        <dbReference type="ARBA" id="ARBA00023002"/>
    </source>
</evidence>
<keyword evidence="3" id="KW-0274">FAD</keyword>
<dbReference type="GO" id="GO:0005737">
    <property type="term" value="C:cytoplasm"/>
    <property type="evidence" value="ECO:0007669"/>
    <property type="project" value="TreeGrafter"/>
</dbReference>
<reference evidence="7 8" key="1">
    <citation type="submission" date="2019-04" db="EMBL/GenBank/DDBJ databases">
        <title>Fungal friends and foes A comparative genomics study of 23 Aspergillus species from section Flavi.</title>
        <authorList>
            <consortium name="DOE Joint Genome Institute"/>
            <person name="Kjaerbolling I."/>
            <person name="Vesth T.C."/>
            <person name="Frisvad J.C."/>
            <person name="Nybo J.L."/>
            <person name="Theobald S."/>
            <person name="Kildgaard S."/>
            <person name="Petersen T.I."/>
            <person name="Kuo A."/>
            <person name="Sato A."/>
            <person name="Lyhne E.K."/>
            <person name="Kogle M.E."/>
            <person name="Wiebenga A."/>
            <person name="Kun R.S."/>
            <person name="Lubbers R.J."/>
            <person name="Makela M.R."/>
            <person name="Barry K."/>
            <person name="Chovatia M."/>
            <person name="Clum A."/>
            <person name="Daum C."/>
            <person name="Haridas S."/>
            <person name="He G."/>
            <person name="LaButti K."/>
            <person name="Lipzen A."/>
            <person name="Mondo S."/>
            <person name="Pangilinan J."/>
            <person name="Riley R."/>
            <person name="Salamov A."/>
            <person name="Simmons B.A."/>
            <person name="Magnuson J.K."/>
            <person name="Henrissat B."/>
            <person name="Mortensen U.H."/>
            <person name="Larsen T.O."/>
            <person name="De vries R.P."/>
            <person name="Grigoriev I.V."/>
            <person name="Machida M."/>
            <person name="Baker S.E."/>
            <person name="Andersen M.R."/>
        </authorList>
    </citation>
    <scope>NUCLEOTIDE SEQUENCE [LARGE SCALE GENOMIC DNA]</scope>
    <source>
        <strain evidence="7 8">CBS 126849</strain>
    </source>
</reference>
<sequence>MSHVVIIGASFAGIPIAHSLLKDVPSIKVTLINPSPTFYFTIAAPRILAKQDAFRPEQYLLPIEKEFASYSKTSFEFIKGRASSIDVSARTVSIDTAETQIISYDYLVIASGSTTASTSQTNTDSIPFKQSNSDNMETLIQAAQGRIKTSQSIVIGGAGPIGVELAGEVAEAAHLAGRKVNITLVSASDRILPMLKPAGSTAAEKLLVAQGVRVLTNQKVAGAMQRSDSGKWKVTLSNGGGELDADLYIPTTGALPNNDFIPVEFLDQDGWVVVDKELRVVGRGGAGVASLPIYAAGDITNNSMRLSFKAQEQAAVVASNLKADILSQGGKRKTYDQGNTIMMVVPVGSTGGTGLIFGWTPWSMMVKMVKAKDFLISRAQSAVAAR</sequence>
<evidence type="ECO:0000313" key="8">
    <source>
        <dbReference type="Proteomes" id="UP000326799"/>
    </source>
</evidence>
<proteinExistence type="inferred from homology"/>
<keyword evidence="8" id="KW-1185">Reference proteome</keyword>
<feature type="domain" description="FAD/NAD(P)-binding" evidence="6">
    <location>
        <begin position="3"/>
        <end position="314"/>
    </location>
</feature>
<keyword evidence="2" id="KW-0285">Flavoprotein</keyword>
<evidence type="ECO:0000256" key="5">
    <source>
        <dbReference type="SAM" id="Phobius"/>
    </source>
</evidence>
<dbReference type="AlphaFoldDB" id="A0A5N6EFG0"/>
<keyword evidence="5" id="KW-0812">Transmembrane</keyword>
<dbReference type="Gene3D" id="3.50.50.100">
    <property type="match status" value="1"/>
</dbReference>
<protein>
    <submittedName>
        <fullName evidence="7">Putative mitochondrial external NADH dehydrogenase</fullName>
    </submittedName>
</protein>
<name>A0A5N6EFG0_9EURO</name>
<gene>
    <name evidence="7" type="ORF">BDV33DRAFT_179116</name>
</gene>
<evidence type="ECO:0000256" key="1">
    <source>
        <dbReference type="ARBA" id="ARBA00006442"/>
    </source>
</evidence>
<dbReference type="Proteomes" id="UP000326799">
    <property type="component" value="Unassembled WGS sequence"/>
</dbReference>
<dbReference type="EMBL" id="ML733482">
    <property type="protein sequence ID" value="KAB8216351.1"/>
    <property type="molecule type" value="Genomic_DNA"/>
</dbReference>
<dbReference type="InterPro" id="IPR036188">
    <property type="entry name" value="FAD/NAD-bd_sf"/>
</dbReference>
<evidence type="ECO:0000259" key="6">
    <source>
        <dbReference type="Pfam" id="PF07992"/>
    </source>
</evidence>
<keyword evidence="5" id="KW-0472">Membrane</keyword>
<evidence type="ECO:0000256" key="3">
    <source>
        <dbReference type="ARBA" id="ARBA00022827"/>
    </source>
</evidence>
<dbReference type="PANTHER" id="PTHR43735:SF3">
    <property type="entry name" value="FERROPTOSIS SUPPRESSOR PROTEIN 1"/>
    <property type="match status" value="1"/>
</dbReference>
<keyword evidence="5" id="KW-1133">Transmembrane helix</keyword>
<dbReference type="PRINTS" id="PR00368">
    <property type="entry name" value="FADPNR"/>
</dbReference>
<dbReference type="Pfam" id="PF07992">
    <property type="entry name" value="Pyr_redox_2"/>
    <property type="match status" value="1"/>
</dbReference>
<dbReference type="PANTHER" id="PTHR43735">
    <property type="entry name" value="APOPTOSIS-INDUCING FACTOR 1"/>
    <property type="match status" value="1"/>
</dbReference>